<reference evidence="1" key="1">
    <citation type="submission" date="2023-06" db="EMBL/GenBank/DDBJ databases">
        <title>Draft genome of Marssonina rosae.</title>
        <authorList>
            <person name="Cheng Q."/>
        </authorList>
    </citation>
    <scope>NUCLEOTIDE SEQUENCE</scope>
    <source>
        <strain evidence="1">R4</strain>
    </source>
</reference>
<evidence type="ECO:0000313" key="1">
    <source>
        <dbReference type="EMBL" id="KAK2623944.1"/>
    </source>
</evidence>
<protein>
    <submittedName>
        <fullName evidence="1">Uncharacterized protein</fullName>
    </submittedName>
</protein>
<name>A0AAD9WCL9_9HELO</name>
<gene>
    <name evidence="1" type="ORF">QTJ16_006578</name>
</gene>
<proteinExistence type="predicted"/>
<accession>A0AAD9WCL9</accession>
<organism evidence="1 2">
    <name type="scientific">Diplocarpon rosae</name>
    <dbReference type="NCBI Taxonomy" id="946125"/>
    <lineage>
        <taxon>Eukaryota</taxon>
        <taxon>Fungi</taxon>
        <taxon>Dikarya</taxon>
        <taxon>Ascomycota</taxon>
        <taxon>Pezizomycotina</taxon>
        <taxon>Leotiomycetes</taxon>
        <taxon>Helotiales</taxon>
        <taxon>Drepanopezizaceae</taxon>
        <taxon>Diplocarpon</taxon>
    </lineage>
</organism>
<keyword evidence="2" id="KW-1185">Reference proteome</keyword>
<dbReference type="AlphaFoldDB" id="A0AAD9WCL9"/>
<dbReference type="EMBL" id="JAUBYV010000011">
    <property type="protein sequence ID" value="KAK2623944.1"/>
    <property type="molecule type" value="Genomic_DNA"/>
</dbReference>
<dbReference type="Proteomes" id="UP001285354">
    <property type="component" value="Unassembled WGS sequence"/>
</dbReference>
<evidence type="ECO:0000313" key="2">
    <source>
        <dbReference type="Proteomes" id="UP001285354"/>
    </source>
</evidence>
<sequence length="63" mass="7778">MRIWLCKERNELWEYAEKFCHHTHEFFKSNFNTEHNYLLQFSRRMSKIVAGPLYTIRSRSQPA</sequence>
<comment type="caution">
    <text evidence="1">The sequence shown here is derived from an EMBL/GenBank/DDBJ whole genome shotgun (WGS) entry which is preliminary data.</text>
</comment>